<dbReference type="EMBL" id="GFAY01000297">
    <property type="protein sequence ID" value="JAV45353.1"/>
    <property type="molecule type" value="Transcribed_RNA"/>
</dbReference>
<sequence>MSHGKSQTVMAATHSTRQGNMRPAQKDLL</sequence>
<proteinExistence type="predicted"/>
<evidence type="ECO:0000313" key="2">
    <source>
        <dbReference type="EMBL" id="JAV45353.1"/>
    </source>
</evidence>
<accession>A0A1S8AD16</accession>
<reference evidence="2" key="1">
    <citation type="submission" date="2016-12" db="EMBL/GenBank/DDBJ databases">
        <title>Transcriptomic, proteomic, and metabolomic analysis of Citrus limon response to graft inoculation by Candidatus Liberibacter asiaticus.</title>
        <authorList>
            <person name="Ramsey J."/>
            <person name="Chin E."/>
            <person name="Chavez J."/>
            <person name="Saha S."/>
            <person name="Mischuk D."/>
            <person name="Mahoney J."/>
            <person name="Mohr J."/>
            <person name="Robison F."/>
            <person name="Godfrey K."/>
            <person name="Levesque C."/>
            <person name="Foster L."/>
            <person name="Xu Y."/>
            <person name="Strickler S."/>
            <person name="Fernandez-Pozo N."/>
            <person name="Polek M.L."/>
            <person name="Giovannoni J."/>
            <person name="Mueller L.A."/>
            <person name="Slupsky C."/>
            <person name="Bruce J."/>
            <person name="Cilia M."/>
        </authorList>
    </citation>
    <scope>NUCLEOTIDE SEQUENCE</scope>
</reference>
<name>A0A1S8AD16_CITLI</name>
<evidence type="ECO:0000256" key="1">
    <source>
        <dbReference type="SAM" id="MobiDB-lite"/>
    </source>
</evidence>
<feature type="region of interest" description="Disordered" evidence="1">
    <location>
        <begin position="1"/>
        <end position="29"/>
    </location>
</feature>
<dbReference type="AlphaFoldDB" id="A0A1S8AD16"/>
<organism evidence="2">
    <name type="scientific">Citrus limon</name>
    <name type="common">Lemon</name>
    <name type="synonym">Citrus medica var. limon</name>
    <dbReference type="NCBI Taxonomy" id="2708"/>
    <lineage>
        <taxon>Eukaryota</taxon>
        <taxon>Viridiplantae</taxon>
        <taxon>Streptophyta</taxon>
        <taxon>Embryophyta</taxon>
        <taxon>Tracheophyta</taxon>
        <taxon>Spermatophyta</taxon>
        <taxon>Magnoliopsida</taxon>
        <taxon>eudicotyledons</taxon>
        <taxon>Gunneridae</taxon>
        <taxon>Pentapetalae</taxon>
        <taxon>rosids</taxon>
        <taxon>malvids</taxon>
        <taxon>Sapindales</taxon>
        <taxon>Rutaceae</taxon>
        <taxon>Aurantioideae</taxon>
        <taxon>Citrus</taxon>
    </lineage>
</organism>
<feature type="compositionally biased region" description="Polar residues" evidence="1">
    <location>
        <begin position="1"/>
        <end position="19"/>
    </location>
</feature>
<protein>
    <submittedName>
        <fullName evidence="2">Uncharacterized protein</fullName>
    </submittedName>
</protein>